<dbReference type="PANTHER" id="PTHR47878:SF1">
    <property type="entry name" value="FLAVODOXIN_FERREDOXIN--NADP REDUCTASE"/>
    <property type="match status" value="1"/>
</dbReference>
<evidence type="ECO:0000256" key="1">
    <source>
        <dbReference type="ARBA" id="ARBA00001974"/>
    </source>
</evidence>
<dbReference type="PROSITE" id="PS51384">
    <property type="entry name" value="FAD_FR"/>
    <property type="match status" value="1"/>
</dbReference>
<comment type="subunit">
    <text evidence="3">Monomer.</text>
</comment>
<dbReference type="Pfam" id="PF00970">
    <property type="entry name" value="FAD_binding_6"/>
    <property type="match status" value="1"/>
</dbReference>
<dbReference type="Pfam" id="PF00175">
    <property type="entry name" value="NAD_binding_1"/>
    <property type="match status" value="1"/>
</dbReference>
<evidence type="ECO:0000256" key="7">
    <source>
        <dbReference type="ARBA" id="ARBA00022741"/>
    </source>
</evidence>
<comment type="similarity">
    <text evidence="2">Belongs to the ferredoxin--NADP reductase type 1 family.</text>
</comment>
<organism evidence="13 14">
    <name type="scientific">Oceanibaculum pacificum</name>
    <dbReference type="NCBI Taxonomy" id="580166"/>
    <lineage>
        <taxon>Bacteria</taxon>
        <taxon>Pseudomonadati</taxon>
        <taxon>Pseudomonadota</taxon>
        <taxon>Alphaproteobacteria</taxon>
        <taxon>Rhodospirillales</taxon>
        <taxon>Oceanibaculaceae</taxon>
        <taxon>Oceanibaculum</taxon>
    </lineage>
</organism>
<keyword evidence="6" id="KW-0285">Flavoprotein</keyword>
<reference evidence="13 14" key="1">
    <citation type="submission" date="2015-12" db="EMBL/GenBank/DDBJ databases">
        <title>Genome sequence of Oceanibaculum pacificum MCCC 1A02656.</title>
        <authorList>
            <person name="Lu L."/>
            <person name="Lai Q."/>
            <person name="Shao Z."/>
            <person name="Qian P."/>
        </authorList>
    </citation>
    <scope>NUCLEOTIDE SEQUENCE [LARGE SCALE GENOMIC DNA]</scope>
    <source>
        <strain evidence="13 14">MCCC 1A02656</strain>
    </source>
</reference>
<dbReference type="SUPFAM" id="SSF52343">
    <property type="entry name" value="Ferredoxin reductase-like, C-terminal NADP-linked domain"/>
    <property type="match status" value="1"/>
</dbReference>
<accession>A0A154V8H0</accession>
<keyword evidence="10" id="KW-0560">Oxidoreductase</keyword>
<protein>
    <recommendedName>
        <fullName evidence="5">Ferredoxin--NADP reductase</fullName>
        <ecNumber evidence="4">1.18.1.2</ecNumber>
    </recommendedName>
</protein>
<evidence type="ECO:0000256" key="11">
    <source>
        <dbReference type="ARBA" id="ARBA00047776"/>
    </source>
</evidence>
<keyword evidence="14" id="KW-1185">Reference proteome</keyword>
<dbReference type="InterPro" id="IPR001709">
    <property type="entry name" value="Flavoprot_Pyr_Nucl_cyt_Rdtase"/>
</dbReference>
<dbReference type="EMBL" id="LPXN01000176">
    <property type="protein sequence ID" value="KZC97661.1"/>
    <property type="molecule type" value="Genomic_DNA"/>
</dbReference>
<dbReference type="EC" id="1.18.1.2" evidence="4"/>
<evidence type="ECO:0000256" key="10">
    <source>
        <dbReference type="ARBA" id="ARBA00023002"/>
    </source>
</evidence>
<dbReference type="InterPro" id="IPR051930">
    <property type="entry name" value="FNR_type-1"/>
</dbReference>
<dbReference type="AlphaFoldDB" id="A0A154V8H0"/>
<keyword evidence="9" id="KW-0521">NADP</keyword>
<dbReference type="OrthoDB" id="9784483at2"/>
<keyword evidence="7" id="KW-0547">Nucleotide-binding</keyword>
<dbReference type="GO" id="GO:0000166">
    <property type="term" value="F:nucleotide binding"/>
    <property type="evidence" value="ECO:0007669"/>
    <property type="project" value="UniProtKB-KW"/>
</dbReference>
<proteinExistence type="inferred from homology"/>
<dbReference type="RefSeq" id="WP_067560318.1">
    <property type="nucleotide sequence ID" value="NZ_LPXN01000176.1"/>
</dbReference>
<sequence length="258" mass="29009">MSNLQKETVTSVHHWTDTLFSFTATRDPSFRFLNGQFTMIGLEQEGGKPLLRAYSMVSANYEEQLEFLSIKVQDGPLTSRLQHLKVGDTILVGRKATGTLLQDNLLPGRNLYLLGTGTGLAPFMSIIKDPDAYDRFERIILVHGCRTVAELAYMETITDELPDNEFFGEMVREKLTYYPTVTREAFRNQGRITDLMESGKLFSDIGLQPLDKDVDRVMLCGSPQMLKDVRGLLEPMGFVEGSNATPGHFVIEKAFAEQ</sequence>
<dbReference type="InterPro" id="IPR033892">
    <property type="entry name" value="FNR_bac"/>
</dbReference>
<evidence type="ECO:0000256" key="5">
    <source>
        <dbReference type="ARBA" id="ARBA00013903"/>
    </source>
</evidence>
<evidence type="ECO:0000256" key="4">
    <source>
        <dbReference type="ARBA" id="ARBA00013223"/>
    </source>
</evidence>
<evidence type="ECO:0000259" key="12">
    <source>
        <dbReference type="PROSITE" id="PS51384"/>
    </source>
</evidence>
<dbReference type="InterPro" id="IPR017938">
    <property type="entry name" value="Riboflavin_synthase-like_b-brl"/>
</dbReference>
<comment type="caution">
    <text evidence="13">The sequence shown here is derived from an EMBL/GenBank/DDBJ whole genome shotgun (WGS) entry which is preliminary data.</text>
</comment>
<dbReference type="GO" id="GO:0042167">
    <property type="term" value="P:heme catabolic process"/>
    <property type="evidence" value="ECO:0007669"/>
    <property type="project" value="TreeGrafter"/>
</dbReference>
<dbReference type="CDD" id="cd06195">
    <property type="entry name" value="FNR1"/>
    <property type="match status" value="1"/>
</dbReference>
<dbReference type="InterPro" id="IPR001433">
    <property type="entry name" value="OxRdtase_FAD/NAD-bd"/>
</dbReference>
<dbReference type="GO" id="GO:0004324">
    <property type="term" value="F:ferredoxin-NADP+ reductase activity"/>
    <property type="evidence" value="ECO:0007669"/>
    <property type="project" value="UniProtKB-EC"/>
</dbReference>
<dbReference type="SUPFAM" id="SSF63380">
    <property type="entry name" value="Riboflavin synthase domain-like"/>
    <property type="match status" value="1"/>
</dbReference>
<comment type="cofactor">
    <cofactor evidence="1">
        <name>FAD</name>
        <dbReference type="ChEBI" id="CHEBI:57692"/>
    </cofactor>
</comment>
<gene>
    <name evidence="13" type="ORF">AUP43_15005</name>
</gene>
<dbReference type="InterPro" id="IPR039261">
    <property type="entry name" value="FNR_nucleotide-bd"/>
</dbReference>
<dbReference type="Gene3D" id="2.40.30.10">
    <property type="entry name" value="Translation factors"/>
    <property type="match status" value="1"/>
</dbReference>
<dbReference type="PRINTS" id="PR00371">
    <property type="entry name" value="FPNCR"/>
</dbReference>
<dbReference type="Proteomes" id="UP000076400">
    <property type="component" value="Unassembled WGS sequence"/>
</dbReference>
<name>A0A154V8H0_9PROT</name>
<evidence type="ECO:0000256" key="3">
    <source>
        <dbReference type="ARBA" id="ARBA00011245"/>
    </source>
</evidence>
<dbReference type="PANTHER" id="PTHR47878">
    <property type="entry name" value="OXIDOREDUCTASE FAD/NAD(P)-BINDING DOMAIN PROTEIN"/>
    <property type="match status" value="1"/>
</dbReference>
<dbReference type="Gene3D" id="3.40.50.80">
    <property type="entry name" value="Nucleotide-binding domain of ferredoxin-NADP reductase (FNR) module"/>
    <property type="match status" value="1"/>
</dbReference>
<keyword evidence="8" id="KW-0274">FAD</keyword>
<evidence type="ECO:0000256" key="2">
    <source>
        <dbReference type="ARBA" id="ARBA00008312"/>
    </source>
</evidence>
<comment type="catalytic activity">
    <reaction evidence="11">
        <text>2 reduced [2Fe-2S]-[ferredoxin] + NADP(+) + H(+) = 2 oxidized [2Fe-2S]-[ferredoxin] + NADPH</text>
        <dbReference type="Rhea" id="RHEA:20125"/>
        <dbReference type="Rhea" id="RHEA-COMP:10000"/>
        <dbReference type="Rhea" id="RHEA-COMP:10001"/>
        <dbReference type="ChEBI" id="CHEBI:15378"/>
        <dbReference type="ChEBI" id="CHEBI:33737"/>
        <dbReference type="ChEBI" id="CHEBI:33738"/>
        <dbReference type="ChEBI" id="CHEBI:57783"/>
        <dbReference type="ChEBI" id="CHEBI:58349"/>
        <dbReference type="EC" id="1.18.1.2"/>
    </reaction>
</comment>
<evidence type="ECO:0000256" key="6">
    <source>
        <dbReference type="ARBA" id="ARBA00022630"/>
    </source>
</evidence>
<evidence type="ECO:0000256" key="8">
    <source>
        <dbReference type="ARBA" id="ARBA00022827"/>
    </source>
</evidence>
<dbReference type="STRING" id="580166.AUP43_15005"/>
<dbReference type="FunFam" id="2.40.30.10:FF:000018">
    <property type="entry name" value="Ferredoxin--NADP(+) reductase"/>
    <property type="match status" value="1"/>
</dbReference>
<dbReference type="InterPro" id="IPR008333">
    <property type="entry name" value="Cbr1-like_FAD-bd_dom"/>
</dbReference>
<evidence type="ECO:0000313" key="13">
    <source>
        <dbReference type="EMBL" id="KZC97661.1"/>
    </source>
</evidence>
<dbReference type="GO" id="GO:0034599">
    <property type="term" value="P:cellular response to oxidative stress"/>
    <property type="evidence" value="ECO:0007669"/>
    <property type="project" value="TreeGrafter"/>
</dbReference>
<evidence type="ECO:0000313" key="14">
    <source>
        <dbReference type="Proteomes" id="UP000076400"/>
    </source>
</evidence>
<feature type="domain" description="FAD-binding FR-type" evidence="12">
    <location>
        <begin position="2"/>
        <end position="103"/>
    </location>
</feature>
<dbReference type="FunFam" id="3.40.50.80:FF:000002">
    <property type="entry name" value="Ferredoxin--NADP reductase"/>
    <property type="match status" value="1"/>
</dbReference>
<evidence type="ECO:0000256" key="9">
    <source>
        <dbReference type="ARBA" id="ARBA00022857"/>
    </source>
</evidence>
<dbReference type="InterPro" id="IPR017927">
    <property type="entry name" value="FAD-bd_FR_type"/>
</dbReference>